<evidence type="ECO:0000256" key="1">
    <source>
        <dbReference type="SAM" id="MobiDB-lite"/>
    </source>
</evidence>
<name>A0AA36BKQ1_OCTVU</name>
<sequence length="90" mass="9816">MISALSREIAGIKTSVCAKPHSEGSYQSALLSNLPVARTEPKRIEEVAESTTHELVNPIAGLTLKRKPRMSHRWREGSGKLQRCEGGYGG</sequence>
<evidence type="ECO:0000313" key="2">
    <source>
        <dbReference type="EMBL" id="CAI9736038.1"/>
    </source>
</evidence>
<accession>A0AA36BKQ1</accession>
<keyword evidence="3" id="KW-1185">Reference proteome</keyword>
<feature type="region of interest" description="Disordered" evidence="1">
    <location>
        <begin position="68"/>
        <end position="90"/>
    </location>
</feature>
<proteinExistence type="predicted"/>
<gene>
    <name evidence="2" type="ORF">OCTVUL_1B002306</name>
</gene>
<dbReference type="AlphaFoldDB" id="A0AA36BKQ1"/>
<reference evidence="2" key="1">
    <citation type="submission" date="2023-08" db="EMBL/GenBank/DDBJ databases">
        <authorList>
            <person name="Alioto T."/>
            <person name="Alioto T."/>
            <person name="Gomez Garrido J."/>
        </authorList>
    </citation>
    <scope>NUCLEOTIDE SEQUENCE</scope>
</reference>
<evidence type="ECO:0000313" key="3">
    <source>
        <dbReference type="Proteomes" id="UP001162480"/>
    </source>
</evidence>
<organism evidence="2 3">
    <name type="scientific">Octopus vulgaris</name>
    <name type="common">Common octopus</name>
    <dbReference type="NCBI Taxonomy" id="6645"/>
    <lineage>
        <taxon>Eukaryota</taxon>
        <taxon>Metazoa</taxon>
        <taxon>Spiralia</taxon>
        <taxon>Lophotrochozoa</taxon>
        <taxon>Mollusca</taxon>
        <taxon>Cephalopoda</taxon>
        <taxon>Coleoidea</taxon>
        <taxon>Octopodiformes</taxon>
        <taxon>Octopoda</taxon>
        <taxon>Incirrata</taxon>
        <taxon>Octopodidae</taxon>
        <taxon>Octopus</taxon>
    </lineage>
</organism>
<protein>
    <submittedName>
        <fullName evidence="2">Uncharacterized protein</fullName>
    </submittedName>
</protein>
<dbReference type="EMBL" id="OX597831">
    <property type="protein sequence ID" value="CAI9736038.1"/>
    <property type="molecule type" value="Genomic_DNA"/>
</dbReference>
<dbReference type="Proteomes" id="UP001162480">
    <property type="component" value="Chromosome 18"/>
</dbReference>